<keyword evidence="3" id="KW-1185">Reference proteome</keyword>
<dbReference type="Proteomes" id="UP001341840">
    <property type="component" value="Unassembled WGS sequence"/>
</dbReference>
<sequence>MLPVWRSRLDRVCVDDFWWTPHGSDDLRFLLLKWIRFGPEIRMWRSLVPIVCFNLVNMHHVDRVMRQLGPDQLVLVNVDVFLTTTVRGEYVSWPTDHTTKAWFLSHDSVLEDPRVQALLGNIRSIPSQPRLDIPLLLDALARRRCRGGGTGRAIRRDRRSQGDASTSQAGPSTKKARPF</sequence>
<evidence type="ECO:0000313" key="2">
    <source>
        <dbReference type="EMBL" id="MED6192168.1"/>
    </source>
</evidence>
<protein>
    <submittedName>
        <fullName evidence="2">Uncharacterized protein</fullName>
    </submittedName>
</protein>
<evidence type="ECO:0000256" key="1">
    <source>
        <dbReference type="SAM" id="MobiDB-lite"/>
    </source>
</evidence>
<accession>A0ABU6X6C3</accession>
<feature type="compositionally biased region" description="Polar residues" evidence="1">
    <location>
        <begin position="162"/>
        <end position="171"/>
    </location>
</feature>
<proteinExistence type="predicted"/>
<dbReference type="EMBL" id="JASCZI010211465">
    <property type="protein sequence ID" value="MED6192168.1"/>
    <property type="molecule type" value="Genomic_DNA"/>
</dbReference>
<comment type="caution">
    <text evidence="2">The sequence shown here is derived from an EMBL/GenBank/DDBJ whole genome shotgun (WGS) entry which is preliminary data.</text>
</comment>
<feature type="region of interest" description="Disordered" evidence="1">
    <location>
        <begin position="148"/>
        <end position="179"/>
    </location>
</feature>
<name>A0ABU6X6C3_9FABA</name>
<evidence type="ECO:0000313" key="3">
    <source>
        <dbReference type="Proteomes" id="UP001341840"/>
    </source>
</evidence>
<organism evidence="2 3">
    <name type="scientific">Stylosanthes scabra</name>
    <dbReference type="NCBI Taxonomy" id="79078"/>
    <lineage>
        <taxon>Eukaryota</taxon>
        <taxon>Viridiplantae</taxon>
        <taxon>Streptophyta</taxon>
        <taxon>Embryophyta</taxon>
        <taxon>Tracheophyta</taxon>
        <taxon>Spermatophyta</taxon>
        <taxon>Magnoliopsida</taxon>
        <taxon>eudicotyledons</taxon>
        <taxon>Gunneridae</taxon>
        <taxon>Pentapetalae</taxon>
        <taxon>rosids</taxon>
        <taxon>fabids</taxon>
        <taxon>Fabales</taxon>
        <taxon>Fabaceae</taxon>
        <taxon>Papilionoideae</taxon>
        <taxon>50 kb inversion clade</taxon>
        <taxon>dalbergioids sensu lato</taxon>
        <taxon>Dalbergieae</taxon>
        <taxon>Pterocarpus clade</taxon>
        <taxon>Stylosanthes</taxon>
    </lineage>
</organism>
<gene>
    <name evidence="2" type="ORF">PIB30_007700</name>
</gene>
<reference evidence="2 3" key="1">
    <citation type="journal article" date="2023" name="Plants (Basel)">
        <title>Bridging the Gap: Combining Genomics and Transcriptomics Approaches to Understand Stylosanthes scabra, an Orphan Legume from the Brazilian Caatinga.</title>
        <authorList>
            <person name="Ferreira-Neto J.R.C."/>
            <person name="da Silva M.D."/>
            <person name="Binneck E."/>
            <person name="de Melo N.F."/>
            <person name="da Silva R.H."/>
            <person name="de Melo A.L.T.M."/>
            <person name="Pandolfi V."/>
            <person name="Bustamante F.O."/>
            <person name="Brasileiro-Vidal A.C."/>
            <person name="Benko-Iseppon A.M."/>
        </authorList>
    </citation>
    <scope>NUCLEOTIDE SEQUENCE [LARGE SCALE GENOMIC DNA]</scope>
    <source>
        <tissue evidence="2">Leaves</tissue>
    </source>
</reference>